<feature type="non-terminal residue" evidence="1">
    <location>
        <position position="85"/>
    </location>
</feature>
<protein>
    <submittedName>
        <fullName evidence="1">Uncharacterized protein</fullName>
    </submittedName>
</protein>
<organism evidence="1">
    <name type="scientific">marine metagenome</name>
    <dbReference type="NCBI Taxonomy" id="408172"/>
    <lineage>
        <taxon>unclassified sequences</taxon>
        <taxon>metagenomes</taxon>
        <taxon>ecological metagenomes</taxon>
    </lineage>
</organism>
<dbReference type="EMBL" id="UINC01041901">
    <property type="protein sequence ID" value="SVB43796.1"/>
    <property type="molecule type" value="Genomic_DNA"/>
</dbReference>
<sequence>MFTGEILEMSGNGKMHVGVQGIGTSEKELQFLVRHGVTHMDASVEDNEVETLLRHKEKADQWDVSLEMIHIGLPSSITLAQDPQR</sequence>
<gene>
    <name evidence="1" type="ORF">METZ01_LOCUS196650</name>
</gene>
<reference evidence="1" key="1">
    <citation type="submission" date="2018-05" db="EMBL/GenBank/DDBJ databases">
        <authorList>
            <person name="Lanie J.A."/>
            <person name="Ng W.-L."/>
            <person name="Kazmierczak K.M."/>
            <person name="Andrzejewski T.M."/>
            <person name="Davidsen T.M."/>
            <person name="Wayne K.J."/>
            <person name="Tettelin H."/>
            <person name="Glass J.I."/>
            <person name="Rusch D."/>
            <person name="Podicherti R."/>
            <person name="Tsui H.-C.T."/>
            <person name="Winkler M.E."/>
        </authorList>
    </citation>
    <scope>NUCLEOTIDE SEQUENCE</scope>
</reference>
<name>A0A382DZ61_9ZZZZ</name>
<dbReference type="AlphaFoldDB" id="A0A382DZ61"/>
<accession>A0A382DZ61</accession>
<evidence type="ECO:0000313" key="1">
    <source>
        <dbReference type="EMBL" id="SVB43796.1"/>
    </source>
</evidence>
<proteinExistence type="predicted"/>